<dbReference type="InterPro" id="IPR053135">
    <property type="entry name" value="AKR2_Oxidoreductase"/>
</dbReference>
<proteinExistence type="predicted"/>
<dbReference type="PANTHER" id="PTHR43312">
    <property type="entry name" value="D-THREO-ALDOSE 1-DEHYDROGENASE"/>
    <property type="match status" value="1"/>
</dbReference>
<organism evidence="5 6">
    <name type="scientific">Clostridium gelidum</name>
    <dbReference type="NCBI Taxonomy" id="704125"/>
    <lineage>
        <taxon>Bacteria</taxon>
        <taxon>Bacillati</taxon>
        <taxon>Bacillota</taxon>
        <taxon>Clostridia</taxon>
        <taxon>Eubacteriales</taxon>
        <taxon>Clostridiaceae</taxon>
        <taxon>Clostridium</taxon>
    </lineage>
</organism>
<keyword evidence="1" id="KW-0479">Metal-binding</keyword>
<dbReference type="Gene3D" id="3.20.20.100">
    <property type="entry name" value="NADP-dependent oxidoreductase domain"/>
    <property type="match status" value="1"/>
</dbReference>
<evidence type="ECO:0000256" key="3">
    <source>
        <dbReference type="ARBA" id="ARBA00023014"/>
    </source>
</evidence>
<dbReference type="SUPFAM" id="SSF46548">
    <property type="entry name" value="alpha-helical ferredoxin"/>
    <property type="match status" value="1"/>
</dbReference>
<evidence type="ECO:0000313" key="6">
    <source>
        <dbReference type="Proteomes" id="UP000824633"/>
    </source>
</evidence>
<dbReference type="RefSeq" id="WP_224036437.1">
    <property type="nucleotide sequence ID" value="NZ_AP024849.1"/>
</dbReference>
<gene>
    <name evidence="5" type="ORF">psyc5s11_08470</name>
</gene>
<feature type="domain" description="4Fe-4S ferredoxin-type" evidence="4">
    <location>
        <begin position="348"/>
        <end position="376"/>
    </location>
</feature>
<evidence type="ECO:0000256" key="1">
    <source>
        <dbReference type="ARBA" id="ARBA00022723"/>
    </source>
</evidence>
<dbReference type="InterPro" id="IPR036812">
    <property type="entry name" value="NAD(P)_OxRdtase_dom_sf"/>
</dbReference>
<accession>A0ABM7T737</accession>
<dbReference type="EMBL" id="AP024849">
    <property type="protein sequence ID" value="BCZ44780.1"/>
    <property type="molecule type" value="Genomic_DNA"/>
</dbReference>
<dbReference type="PANTHER" id="PTHR43312:SF2">
    <property type="entry name" value="OXIDOREDUCTASE"/>
    <property type="match status" value="1"/>
</dbReference>
<keyword evidence="6" id="KW-1185">Reference proteome</keyword>
<dbReference type="InterPro" id="IPR023210">
    <property type="entry name" value="NADP_OxRdtase_dom"/>
</dbReference>
<dbReference type="SUPFAM" id="SSF51430">
    <property type="entry name" value="NAD(P)-linked oxidoreductase"/>
    <property type="match status" value="1"/>
</dbReference>
<dbReference type="InterPro" id="IPR017896">
    <property type="entry name" value="4Fe4S_Fe-S-bd"/>
</dbReference>
<evidence type="ECO:0000259" key="4">
    <source>
        <dbReference type="PROSITE" id="PS51379"/>
    </source>
</evidence>
<dbReference type="Proteomes" id="UP000824633">
    <property type="component" value="Chromosome"/>
</dbReference>
<evidence type="ECO:0000256" key="2">
    <source>
        <dbReference type="ARBA" id="ARBA00023004"/>
    </source>
</evidence>
<dbReference type="Pfam" id="PF13187">
    <property type="entry name" value="Fer4_9"/>
    <property type="match status" value="1"/>
</dbReference>
<evidence type="ECO:0000313" key="5">
    <source>
        <dbReference type="EMBL" id="BCZ44780.1"/>
    </source>
</evidence>
<keyword evidence="3" id="KW-0411">Iron-sulfur</keyword>
<keyword evidence="2" id="KW-0408">Iron</keyword>
<dbReference type="InterPro" id="IPR017900">
    <property type="entry name" value="4Fe4S_Fe_S_CS"/>
</dbReference>
<sequence>MLYRILGKTNEKVSALGFGCMRLPIIDGDTTKIDEEKATKMIRYAIDEGVNYVDTAYPYHGTGMGNGGESEPFVGRALKDGYREKVKLATKLPSWLIKTREDMDKYLNEQLERLQTDHIDFYLVHALGAGTWANLKKLGIDEFLDSAIKDGRIKYAGFSFHDKLEVFKEIVDYYDWSFCQIQYNYLDEEFQAGTEGLHYAANKGLGIVIMEPLRGGKIVKNLPEEVMNTFDKADIKGSPAEWALRWVWNHPEVSVVLSGMNIMDNVTENIKTASVAAPNSLTEKELEIMDNVKKVFKERIKVNCTACEYCMPCPVGVNIPKNFACYNEYSLFVTPETEKELKVRYNSVEAKERADKCVECGKCESHCPQAIKIREELKNVTALFA</sequence>
<dbReference type="CDD" id="cd19096">
    <property type="entry name" value="AKR_Fe-S_oxidoreductase"/>
    <property type="match status" value="1"/>
</dbReference>
<dbReference type="Pfam" id="PF00248">
    <property type="entry name" value="Aldo_ket_red"/>
    <property type="match status" value="1"/>
</dbReference>
<dbReference type="PROSITE" id="PS00198">
    <property type="entry name" value="4FE4S_FER_1"/>
    <property type="match status" value="1"/>
</dbReference>
<protein>
    <submittedName>
        <fullName evidence="5">Aldo/keto reductase</fullName>
    </submittedName>
</protein>
<reference evidence="6" key="1">
    <citation type="submission" date="2021-07" db="EMBL/GenBank/DDBJ databases">
        <title>Complete genome sequencing of a Clostridium isolate.</title>
        <authorList>
            <person name="Ueki A."/>
            <person name="Tonouchi A."/>
        </authorList>
    </citation>
    <scope>NUCLEOTIDE SEQUENCE [LARGE SCALE GENOMIC DNA]</scope>
    <source>
        <strain evidence="6">C5S11</strain>
    </source>
</reference>
<name>A0ABM7T737_9CLOT</name>
<dbReference type="PROSITE" id="PS51379">
    <property type="entry name" value="4FE4S_FER_2"/>
    <property type="match status" value="1"/>
</dbReference>